<dbReference type="GO" id="GO:0006508">
    <property type="term" value="P:proteolysis"/>
    <property type="evidence" value="ECO:0007669"/>
    <property type="project" value="InterPro"/>
</dbReference>
<protein>
    <submittedName>
        <fullName evidence="2">Dipeptidyl peptidase IV</fullName>
    </submittedName>
</protein>
<evidence type="ECO:0000313" key="2">
    <source>
        <dbReference type="EMBL" id="GAL79234.1"/>
    </source>
</evidence>
<dbReference type="PANTHER" id="PTHR11731">
    <property type="entry name" value="PROTEASE FAMILY S9B,C DIPEPTIDYL-PEPTIDASE IV-RELATED"/>
    <property type="match status" value="1"/>
</dbReference>
<name>A0A090WV03_9FLAO</name>
<dbReference type="InterPro" id="IPR050278">
    <property type="entry name" value="Serine_Prot_S9B/DPPIV"/>
</dbReference>
<comment type="caution">
    <text evidence="2">The sequence shown here is derived from an EMBL/GenBank/DDBJ whole genome shotgun (WGS) entry which is preliminary data.</text>
</comment>
<dbReference type="SUPFAM" id="SSF82171">
    <property type="entry name" value="DPP6 N-terminal domain-like"/>
    <property type="match status" value="1"/>
</dbReference>
<dbReference type="InterPro" id="IPR002469">
    <property type="entry name" value="Peptidase_S9B_N"/>
</dbReference>
<accession>A0A090WV03</accession>
<feature type="domain" description="Dipeptidylpeptidase IV N-terminal" evidence="1">
    <location>
        <begin position="2"/>
        <end position="179"/>
    </location>
</feature>
<dbReference type="AlphaFoldDB" id="A0A090WV03"/>
<sequence length="190" mass="21784">MFKYPKAGEANSNVSLHVYNLKTTKTAKVNLGEKIEYIARIEWTKNAYVLSAQVLNRHQNKLDLLAYNAAENKTSVLLSEEDKAYVDVTDNLTFLKDNSFIWTSEKDGYNHIYHYSKDGKLINQITKGAWEVTNYYGFNEKAKTIFYQSVENGSINRDVYSIKLNGRSKTRLTQDEGTNGLILVPIFHIL</sequence>
<organism evidence="2 3">
    <name type="scientific">Algibacter lectus</name>
    <dbReference type="NCBI Taxonomy" id="221126"/>
    <lineage>
        <taxon>Bacteria</taxon>
        <taxon>Pseudomonadati</taxon>
        <taxon>Bacteroidota</taxon>
        <taxon>Flavobacteriia</taxon>
        <taxon>Flavobacteriales</taxon>
        <taxon>Flavobacteriaceae</taxon>
        <taxon>Algibacter</taxon>
    </lineage>
</organism>
<gene>
    <name evidence="2" type="ORF">JCM19274_4319</name>
</gene>
<dbReference type="Gene3D" id="2.140.10.30">
    <property type="entry name" value="Dipeptidylpeptidase IV, N-terminal domain"/>
    <property type="match status" value="1"/>
</dbReference>
<proteinExistence type="predicted"/>
<dbReference type="PANTHER" id="PTHR11731:SF193">
    <property type="entry name" value="DIPEPTIDYL PEPTIDASE 9"/>
    <property type="match status" value="1"/>
</dbReference>
<dbReference type="Pfam" id="PF00930">
    <property type="entry name" value="DPPIV_N"/>
    <property type="match status" value="1"/>
</dbReference>
<dbReference type="EMBL" id="BBNU01000005">
    <property type="protein sequence ID" value="GAL79234.1"/>
    <property type="molecule type" value="Genomic_DNA"/>
</dbReference>
<evidence type="ECO:0000259" key="1">
    <source>
        <dbReference type="Pfam" id="PF00930"/>
    </source>
</evidence>
<evidence type="ECO:0000313" key="3">
    <source>
        <dbReference type="Proteomes" id="UP000029643"/>
    </source>
</evidence>
<reference evidence="2 3" key="1">
    <citation type="journal article" date="2014" name="Genome Announc.">
        <title>Draft Genome Sequences of Marine Flavobacterium Algibacter lectus Strains SS8 and NR4.</title>
        <authorList>
            <person name="Takatani N."/>
            <person name="Nakanishi M."/>
            <person name="Meirelles P."/>
            <person name="Mino S."/>
            <person name="Suda W."/>
            <person name="Oshima K."/>
            <person name="Hattori M."/>
            <person name="Ohkuma M."/>
            <person name="Hosokawa M."/>
            <person name="Miyashita K."/>
            <person name="Thompson F.L."/>
            <person name="Niwa A."/>
            <person name="Sawabe T."/>
            <person name="Sawabe T."/>
        </authorList>
    </citation>
    <scope>NUCLEOTIDE SEQUENCE [LARGE SCALE GENOMIC DNA]</scope>
    <source>
        <strain evidence="3">JCM19274</strain>
    </source>
</reference>
<dbReference type="GO" id="GO:0008239">
    <property type="term" value="F:dipeptidyl-peptidase activity"/>
    <property type="evidence" value="ECO:0007669"/>
    <property type="project" value="TreeGrafter"/>
</dbReference>
<dbReference type="Proteomes" id="UP000029643">
    <property type="component" value="Unassembled WGS sequence"/>
</dbReference>